<accession>A0ACB9C0I1</accession>
<dbReference type="EMBL" id="CM042051">
    <property type="protein sequence ID" value="KAI3727725.1"/>
    <property type="molecule type" value="Genomic_DNA"/>
</dbReference>
<gene>
    <name evidence="1" type="ORF">L6452_16343</name>
</gene>
<sequence>MADVFEEQTEQTVSLNEYLDEVEDRELYHLTFWGTFLNDNMVIYIKEADLVLGGDDGKECTYNKGHMKRQAIFSCITCTPDGNAGVCTACSLSCHEDHEIIELWTKRNFKCDCGNSKFGAFYCKLLPSKDVENVDNSYNHNFKGQYCTCDRPYPDPNIQEQVEMIQCCICEDWFHEEHLGLESSNEIPRDEEGEPLYEELICQMCSKTCSFLYLYPPTILAPNKQNIDIGISKGKSVETSPLASGSFVNLENGSSSELDTIKDGPRDKGTSLGDKPKKCLLGDDLLATAVFMERTGPMFLSKNWRGIMQMCKVFRFLC</sequence>
<evidence type="ECO:0000313" key="2">
    <source>
        <dbReference type="Proteomes" id="UP001055879"/>
    </source>
</evidence>
<dbReference type="Proteomes" id="UP001055879">
    <property type="component" value="Linkage Group LG05"/>
</dbReference>
<reference evidence="1 2" key="2">
    <citation type="journal article" date="2022" name="Mol. Ecol. Resour.">
        <title>The genomes of chicory, endive, great burdock and yacon provide insights into Asteraceae paleo-polyploidization history and plant inulin production.</title>
        <authorList>
            <person name="Fan W."/>
            <person name="Wang S."/>
            <person name="Wang H."/>
            <person name="Wang A."/>
            <person name="Jiang F."/>
            <person name="Liu H."/>
            <person name="Zhao H."/>
            <person name="Xu D."/>
            <person name="Zhang Y."/>
        </authorList>
    </citation>
    <scope>NUCLEOTIDE SEQUENCE [LARGE SCALE GENOMIC DNA]</scope>
    <source>
        <strain evidence="2">cv. Niubang</strain>
    </source>
</reference>
<evidence type="ECO:0000313" key="1">
    <source>
        <dbReference type="EMBL" id="KAI3727725.1"/>
    </source>
</evidence>
<name>A0ACB9C0I1_ARCLA</name>
<proteinExistence type="predicted"/>
<reference evidence="2" key="1">
    <citation type="journal article" date="2022" name="Mol. Ecol. Resour.">
        <title>The genomes of chicory, endive, great burdock and yacon provide insights into Asteraceae palaeo-polyploidization history and plant inulin production.</title>
        <authorList>
            <person name="Fan W."/>
            <person name="Wang S."/>
            <person name="Wang H."/>
            <person name="Wang A."/>
            <person name="Jiang F."/>
            <person name="Liu H."/>
            <person name="Zhao H."/>
            <person name="Xu D."/>
            <person name="Zhang Y."/>
        </authorList>
    </citation>
    <scope>NUCLEOTIDE SEQUENCE [LARGE SCALE GENOMIC DNA]</scope>
    <source>
        <strain evidence="2">cv. Niubang</strain>
    </source>
</reference>
<organism evidence="1 2">
    <name type="scientific">Arctium lappa</name>
    <name type="common">Greater burdock</name>
    <name type="synonym">Lappa major</name>
    <dbReference type="NCBI Taxonomy" id="4217"/>
    <lineage>
        <taxon>Eukaryota</taxon>
        <taxon>Viridiplantae</taxon>
        <taxon>Streptophyta</taxon>
        <taxon>Embryophyta</taxon>
        <taxon>Tracheophyta</taxon>
        <taxon>Spermatophyta</taxon>
        <taxon>Magnoliopsida</taxon>
        <taxon>eudicotyledons</taxon>
        <taxon>Gunneridae</taxon>
        <taxon>Pentapetalae</taxon>
        <taxon>asterids</taxon>
        <taxon>campanulids</taxon>
        <taxon>Asterales</taxon>
        <taxon>Asteraceae</taxon>
        <taxon>Carduoideae</taxon>
        <taxon>Cardueae</taxon>
        <taxon>Arctiinae</taxon>
        <taxon>Arctium</taxon>
    </lineage>
</organism>
<comment type="caution">
    <text evidence="1">The sequence shown here is derived from an EMBL/GenBank/DDBJ whole genome shotgun (WGS) entry which is preliminary data.</text>
</comment>
<keyword evidence="2" id="KW-1185">Reference proteome</keyword>
<protein>
    <submittedName>
        <fullName evidence="1">Uncharacterized protein</fullName>
    </submittedName>
</protein>